<dbReference type="SUPFAM" id="SSF52499">
    <property type="entry name" value="Isochorismatase-like hydrolases"/>
    <property type="match status" value="1"/>
</dbReference>
<evidence type="ECO:0000313" key="3">
    <source>
        <dbReference type="EMBL" id="NIJ56412.1"/>
    </source>
</evidence>
<dbReference type="PANTHER" id="PTHR43540:SF3">
    <property type="entry name" value="ENTEROBACTIN SYNTHASE COMPONENT B"/>
    <property type="match status" value="1"/>
</dbReference>
<dbReference type="Proteomes" id="UP001429580">
    <property type="component" value="Unassembled WGS sequence"/>
</dbReference>
<sequence length="210" mass="23895">MGLPSISAYALPDARNLPAARVPWRASRDRAALLIHDMQNYFLAPFPADALPIRQVIANIDRLRRHAHLLGIPIFYTAQEGDQDPRDRGLQRDFWGPGMSTRPEHQDIHAVLAPFDGDFVLHKWRYSAFQRSNLEHLMRVRNRDQLIVTGIYAHIGCLMTTAEAFQRDIEPFFVADAVADFSREKHDLAVNYAAERCAVATLTNHLLESL</sequence>
<dbReference type="InterPro" id="IPR036380">
    <property type="entry name" value="Isochorismatase-like_sf"/>
</dbReference>
<keyword evidence="3" id="KW-0456">Lyase</keyword>
<gene>
    <name evidence="3" type="ORF">FHS82_000225</name>
</gene>
<dbReference type="PRINTS" id="PR01398">
    <property type="entry name" value="ISCHRISMTASE"/>
</dbReference>
<name>A0ABX0UUG8_9HYPH</name>
<dbReference type="PIRSF" id="PIRSF001111">
    <property type="entry name" value="Isochorismatase"/>
    <property type="match status" value="1"/>
</dbReference>
<dbReference type="Pfam" id="PF00857">
    <property type="entry name" value="Isochorismatase"/>
    <property type="match status" value="1"/>
</dbReference>
<dbReference type="InterPro" id="IPR016291">
    <property type="entry name" value="Isochorismatase"/>
</dbReference>
<reference evidence="3 4" key="1">
    <citation type="submission" date="2020-03" db="EMBL/GenBank/DDBJ databases">
        <title>Genomic Encyclopedia of Type Strains, Phase IV (KMG-IV): sequencing the most valuable type-strain genomes for metagenomic binning, comparative biology and taxonomic classification.</title>
        <authorList>
            <person name="Goeker M."/>
        </authorList>
    </citation>
    <scope>NUCLEOTIDE SEQUENCE [LARGE SCALE GENOMIC DNA]</scope>
    <source>
        <strain evidence="3 4">DSM 103870</strain>
    </source>
</reference>
<feature type="domain" description="Isochorismatase-like" evidence="2">
    <location>
        <begin position="31"/>
        <end position="203"/>
    </location>
</feature>
<accession>A0ABX0UUG8</accession>
<dbReference type="EMBL" id="JAASQI010000001">
    <property type="protein sequence ID" value="NIJ56412.1"/>
    <property type="molecule type" value="Genomic_DNA"/>
</dbReference>
<evidence type="ECO:0000259" key="2">
    <source>
        <dbReference type="Pfam" id="PF00857"/>
    </source>
</evidence>
<evidence type="ECO:0000256" key="1">
    <source>
        <dbReference type="ARBA" id="ARBA00022801"/>
    </source>
</evidence>
<dbReference type="Gene3D" id="3.40.50.850">
    <property type="entry name" value="Isochorismatase-like"/>
    <property type="match status" value="1"/>
</dbReference>
<protein>
    <submittedName>
        <fullName evidence="3">Bifunctional isochorismate lyase/aryl carrier protein</fullName>
        <ecNumber evidence="3">3.3.2.1</ecNumber>
    </submittedName>
</protein>
<keyword evidence="1 3" id="KW-0378">Hydrolase</keyword>
<keyword evidence="4" id="KW-1185">Reference proteome</keyword>
<dbReference type="RefSeq" id="WP_166947863.1">
    <property type="nucleotide sequence ID" value="NZ_JAASQI010000001.1"/>
</dbReference>
<dbReference type="InterPro" id="IPR000868">
    <property type="entry name" value="Isochorismatase-like_dom"/>
</dbReference>
<dbReference type="GO" id="GO:0016829">
    <property type="term" value="F:lyase activity"/>
    <property type="evidence" value="ECO:0007669"/>
    <property type="project" value="UniProtKB-KW"/>
</dbReference>
<dbReference type="GO" id="GO:0008908">
    <property type="term" value="F:isochorismatase activity"/>
    <property type="evidence" value="ECO:0007669"/>
    <property type="project" value="UniProtKB-EC"/>
</dbReference>
<dbReference type="InterPro" id="IPR050272">
    <property type="entry name" value="Isochorismatase-like_hydrls"/>
</dbReference>
<organism evidence="3 4">
    <name type="scientific">Pseudochelatococcus lubricantis</name>
    <dbReference type="NCBI Taxonomy" id="1538102"/>
    <lineage>
        <taxon>Bacteria</taxon>
        <taxon>Pseudomonadati</taxon>
        <taxon>Pseudomonadota</taxon>
        <taxon>Alphaproteobacteria</taxon>
        <taxon>Hyphomicrobiales</taxon>
        <taxon>Chelatococcaceae</taxon>
        <taxon>Pseudochelatococcus</taxon>
    </lineage>
</organism>
<dbReference type="PANTHER" id="PTHR43540">
    <property type="entry name" value="PEROXYUREIDOACRYLATE/UREIDOACRYLATE AMIDOHYDROLASE-RELATED"/>
    <property type="match status" value="1"/>
</dbReference>
<evidence type="ECO:0000313" key="4">
    <source>
        <dbReference type="Proteomes" id="UP001429580"/>
    </source>
</evidence>
<comment type="caution">
    <text evidence="3">The sequence shown here is derived from an EMBL/GenBank/DDBJ whole genome shotgun (WGS) entry which is preliminary data.</text>
</comment>
<dbReference type="EC" id="3.3.2.1" evidence="3"/>
<proteinExistence type="predicted"/>